<protein>
    <submittedName>
        <fullName evidence="1">Uncharacterized protein</fullName>
    </submittedName>
</protein>
<dbReference type="Proteomes" id="UP000182584">
    <property type="component" value="Unassembled WGS sequence"/>
</dbReference>
<name>A0A1H9LNH4_BUTFI</name>
<proteinExistence type="predicted"/>
<dbReference type="EMBL" id="FOGJ01000002">
    <property type="protein sequence ID" value="SER13041.1"/>
    <property type="molecule type" value="Genomic_DNA"/>
</dbReference>
<evidence type="ECO:0000313" key="2">
    <source>
        <dbReference type="Proteomes" id="UP000182584"/>
    </source>
</evidence>
<organism evidence="1 2">
    <name type="scientific">Butyrivibrio fibrisolvens</name>
    <dbReference type="NCBI Taxonomy" id="831"/>
    <lineage>
        <taxon>Bacteria</taxon>
        <taxon>Bacillati</taxon>
        <taxon>Bacillota</taxon>
        <taxon>Clostridia</taxon>
        <taxon>Lachnospirales</taxon>
        <taxon>Lachnospiraceae</taxon>
        <taxon>Butyrivibrio</taxon>
    </lineage>
</organism>
<gene>
    <name evidence="1" type="ORF">SAMN04487884_102133</name>
</gene>
<accession>A0A1H9LNH4</accession>
<evidence type="ECO:0000313" key="1">
    <source>
        <dbReference type="EMBL" id="SER13041.1"/>
    </source>
</evidence>
<dbReference type="AlphaFoldDB" id="A0A1H9LNH4"/>
<sequence length="36" mass="4087">MKKSFLTKILTIALSAGLIFHPVIVYADEAVIRLWQ</sequence>
<reference evidence="1 2" key="1">
    <citation type="submission" date="2016-10" db="EMBL/GenBank/DDBJ databases">
        <authorList>
            <person name="de Groot N.N."/>
        </authorList>
    </citation>
    <scope>NUCLEOTIDE SEQUENCE [LARGE SCALE GENOMIC DNA]</scope>
    <source>
        <strain evidence="1 2">AR40</strain>
    </source>
</reference>